<proteinExistence type="predicted"/>
<keyword evidence="4" id="KW-1185">Reference proteome</keyword>
<dbReference type="EC" id="4.2.1.-" evidence="3"/>
<organism evidence="3 4">
    <name type="scientific">Cohnella boryungensis</name>
    <dbReference type="NCBI Taxonomy" id="768479"/>
    <lineage>
        <taxon>Bacteria</taxon>
        <taxon>Bacillati</taxon>
        <taxon>Bacillota</taxon>
        <taxon>Bacilli</taxon>
        <taxon>Bacillales</taxon>
        <taxon>Paenibacillaceae</taxon>
        <taxon>Cohnella</taxon>
    </lineage>
</organism>
<dbReference type="Pfam" id="PF01965">
    <property type="entry name" value="DJ-1_PfpI"/>
    <property type="match status" value="1"/>
</dbReference>
<accession>A0ABV8SJL0</accession>
<dbReference type="InterPro" id="IPR029062">
    <property type="entry name" value="Class_I_gatase-like"/>
</dbReference>
<evidence type="ECO:0000313" key="4">
    <source>
        <dbReference type="Proteomes" id="UP001595755"/>
    </source>
</evidence>
<dbReference type="Gene3D" id="3.40.50.880">
    <property type="match status" value="1"/>
</dbReference>
<feature type="region of interest" description="Disordered" evidence="1">
    <location>
        <begin position="215"/>
        <end position="237"/>
    </location>
</feature>
<evidence type="ECO:0000256" key="1">
    <source>
        <dbReference type="SAM" id="MobiDB-lite"/>
    </source>
</evidence>
<reference evidence="4" key="1">
    <citation type="journal article" date="2019" name="Int. J. Syst. Evol. Microbiol.">
        <title>The Global Catalogue of Microorganisms (GCM) 10K type strain sequencing project: providing services to taxonomists for standard genome sequencing and annotation.</title>
        <authorList>
            <consortium name="The Broad Institute Genomics Platform"/>
            <consortium name="The Broad Institute Genome Sequencing Center for Infectious Disease"/>
            <person name="Wu L."/>
            <person name="Ma J."/>
        </authorList>
    </citation>
    <scope>NUCLEOTIDE SEQUENCE [LARGE SCALE GENOMIC DNA]</scope>
    <source>
        <strain evidence="4">CGMCC 4.1641</strain>
    </source>
</reference>
<gene>
    <name evidence="3" type="ORF">ACFO1S_24855</name>
</gene>
<sequence length="339" mass="36727">MNIQVVLFDGFDLLDVVAPYEVFVAASQVTKEEINVRFVSVDGHKLIRSGVNNYPMEVEGKLDLSKKGIILLPGAAGSLIEGDPDSIPMRLKKASETELGELIQKAISDPEILVTSVCGGSMLMAMTGVLEGRNVVTHHMGMDLLSASGANAVHARVVDDGDLITGAGVTSGLDLAIYVVDREFGPRIAHEVEKLFQYEKRGTVWRNSGALPVDYHSNAGEEEGESNHQMGGSSKHQSDMDGIWKVVISTAIGKIHVTYELKVRDNKLHGTATADDDETDVSILEDTEIIGNRLKWKQQVKKPMKLNLNFDVTVNGNTLEGKAKTGMISSKLSGKRVST</sequence>
<dbReference type="PANTHER" id="PTHR43130:SF2">
    <property type="entry name" value="DJ-1_PFPI DOMAIN-CONTAINING PROTEIN"/>
    <property type="match status" value="1"/>
</dbReference>
<dbReference type="RefSeq" id="WP_204602337.1">
    <property type="nucleotide sequence ID" value="NZ_JBHSED010000065.1"/>
</dbReference>
<dbReference type="PANTHER" id="PTHR43130">
    <property type="entry name" value="ARAC-FAMILY TRANSCRIPTIONAL REGULATOR"/>
    <property type="match status" value="1"/>
</dbReference>
<dbReference type="SUPFAM" id="SSF52317">
    <property type="entry name" value="Class I glutamine amidotransferase-like"/>
    <property type="match status" value="1"/>
</dbReference>
<dbReference type="Proteomes" id="UP001595755">
    <property type="component" value="Unassembled WGS sequence"/>
</dbReference>
<dbReference type="InterPro" id="IPR052158">
    <property type="entry name" value="INH-QAR"/>
</dbReference>
<name>A0ABV8SJL0_9BACL</name>
<dbReference type="EMBL" id="JBHSED010000065">
    <property type="protein sequence ID" value="MFC4306654.1"/>
    <property type="molecule type" value="Genomic_DNA"/>
</dbReference>
<evidence type="ECO:0000259" key="2">
    <source>
        <dbReference type="Pfam" id="PF01965"/>
    </source>
</evidence>
<dbReference type="CDD" id="cd03139">
    <property type="entry name" value="GATase1_PfpI_2"/>
    <property type="match status" value="1"/>
</dbReference>
<dbReference type="GO" id="GO:0016829">
    <property type="term" value="F:lyase activity"/>
    <property type="evidence" value="ECO:0007669"/>
    <property type="project" value="UniProtKB-KW"/>
</dbReference>
<evidence type="ECO:0000313" key="3">
    <source>
        <dbReference type="EMBL" id="MFC4306654.1"/>
    </source>
</evidence>
<dbReference type="InterPro" id="IPR002818">
    <property type="entry name" value="DJ-1/PfpI"/>
</dbReference>
<comment type="caution">
    <text evidence="3">The sequence shown here is derived from an EMBL/GenBank/DDBJ whole genome shotgun (WGS) entry which is preliminary data.</text>
</comment>
<protein>
    <submittedName>
        <fullName evidence="3">DJ-1/PfpI family protein</fullName>
        <ecNumber evidence="3">4.2.1.-</ecNumber>
    </submittedName>
</protein>
<feature type="domain" description="DJ-1/PfpI" evidence="2">
    <location>
        <begin position="2"/>
        <end position="180"/>
    </location>
</feature>
<keyword evidence="3" id="KW-0456">Lyase</keyword>